<proteinExistence type="predicted"/>
<dbReference type="WBParaSite" id="SSLN_0001762401-mRNA-1">
    <property type="protein sequence ID" value="SSLN_0001762401-mRNA-1"/>
    <property type="gene ID" value="SSLN_0001762401"/>
</dbReference>
<accession>A0A183TKH7</accession>
<dbReference type="EMBL" id="UYSU01041779">
    <property type="protein sequence ID" value="VDM03361.1"/>
    <property type="molecule type" value="Genomic_DNA"/>
</dbReference>
<dbReference type="Proteomes" id="UP000275846">
    <property type="component" value="Unassembled WGS sequence"/>
</dbReference>
<feature type="compositionally biased region" description="Basic and acidic residues" evidence="1">
    <location>
        <begin position="325"/>
        <end position="339"/>
    </location>
</feature>
<dbReference type="AlphaFoldDB" id="A0A183TKH7"/>
<evidence type="ECO:0000256" key="1">
    <source>
        <dbReference type="SAM" id="MobiDB-lite"/>
    </source>
</evidence>
<evidence type="ECO:0000313" key="4">
    <source>
        <dbReference type="WBParaSite" id="SSLN_0001762401-mRNA-1"/>
    </source>
</evidence>
<organism evidence="4">
    <name type="scientific">Schistocephalus solidus</name>
    <name type="common">Tapeworm</name>
    <dbReference type="NCBI Taxonomy" id="70667"/>
    <lineage>
        <taxon>Eukaryota</taxon>
        <taxon>Metazoa</taxon>
        <taxon>Spiralia</taxon>
        <taxon>Lophotrochozoa</taxon>
        <taxon>Platyhelminthes</taxon>
        <taxon>Cestoda</taxon>
        <taxon>Eucestoda</taxon>
        <taxon>Diphyllobothriidea</taxon>
        <taxon>Diphyllobothriidae</taxon>
        <taxon>Schistocephalus</taxon>
    </lineage>
</organism>
<name>A0A183TKH7_SCHSO</name>
<gene>
    <name evidence="2" type="ORF">SSLN_LOCUS16975</name>
</gene>
<reference evidence="2 3" key="2">
    <citation type="submission" date="2018-11" db="EMBL/GenBank/DDBJ databases">
        <authorList>
            <consortium name="Pathogen Informatics"/>
        </authorList>
    </citation>
    <scope>NUCLEOTIDE SEQUENCE [LARGE SCALE GENOMIC DNA]</scope>
    <source>
        <strain evidence="2 3">NST_G2</strain>
    </source>
</reference>
<feature type="region of interest" description="Disordered" evidence="1">
    <location>
        <begin position="325"/>
        <end position="352"/>
    </location>
</feature>
<dbReference type="PANTHER" id="PTHR21301">
    <property type="entry name" value="REVERSE TRANSCRIPTASE"/>
    <property type="match status" value="1"/>
</dbReference>
<sequence>MGSPLSGFIAEAVLQKLETCVLTNHRPIFWARYVDETFVILKVEMASEFHALLTSVYLGIQFTMDAEVNSQMAFIERNRRTRQVTRPKIEQPKVWRVIPYIEDIPEAVARLLLSTGIGVAHKPEATIRCLVMRPKALLSSCETVNFVFCFQCGSSEVNDVGETGKRLQTRMIERARAIRRMDQLSFVTEHCAVSGHTFALQDTEILSRGIGQTARETLEALHTIPISINRCTIVQVTYQAQRKRLNQRNHKREVRLVAVASKSISSKNRGLSEPMPHTNAFISITAKNENQQDLRSGEHSLCMITNHGRLQSDRSGDWRRLSNHRRDVHGQMQTKDEKQICGSGTKNAGDAD</sequence>
<keyword evidence="3" id="KW-1185">Reference proteome</keyword>
<evidence type="ECO:0000313" key="2">
    <source>
        <dbReference type="EMBL" id="VDM03361.1"/>
    </source>
</evidence>
<dbReference type="OrthoDB" id="10056750at2759"/>
<protein>
    <submittedName>
        <fullName evidence="4">Reverse transcriptase domain-containing protein</fullName>
    </submittedName>
</protein>
<dbReference type="PANTHER" id="PTHR21301:SF10">
    <property type="entry name" value="REVERSE TRANSCRIPTASE DOMAIN-CONTAINING PROTEIN"/>
    <property type="match status" value="1"/>
</dbReference>
<evidence type="ECO:0000313" key="3">
    <source>
        <dbReference type="Proteomes" id="UP000275846"/>
    </source>
</evidence>
<reference evidence="4" key="1">
    <citation type="submission" date="2016-06" db="UniProtKB">
        <authorList>
            <consortium name="WormBaseParasite"/>
        </authorList>
    </citation>
    <scope>IDENTIFICATION</scope>
</reference>